<reference evidence="2" key="1">
    <citation type="submission" date="2020-02" db="EMBL/GenBank/DDBJ databases">
        <authorList>
            <person name="Meier V. D."/>
        </authorList>
    </citation>
    <scope>NUCLEOTIDE SEQUENCE</scope>
    <source>
        <strain evidence="2">AVDCRST_MAG48</strain>
    </source>
</reference>
<evidence type="ECO:0000256" key="1">
    <source>
        <dbReference type="SAM" id="MobiDB-lite"/>
    </source>
</evidence>
<feature type="compositionally biased region" description="Basic residues" evidence="1">
    <location>
        <begin position="61"/>
        <end position="78"/>
    </location>
</feature>
<organism evidence="2">
    <name type="scientific">uncultured Friedmanniella sp</name>
    <dbReference type="NCBI Taxonomy" id="335381"/>
    <lineage>
        <taxon>Bacteria</taxon>
        <taxon>Bacillati</taxon>
        <taxon>Actinomycetota</taxon>
        <taxon>Actinomycetes</taxon>
        <taxon>Propionibacteriales</taxon>
        <taxon>Nocardioidaceae</taxon>
        <taxon>Friedmanniella</taxon>
        <taxon>environmental samples</taxon>
    </lineage>
</organism>
<name>A0A6J4KIK9_9ACTN</name>
<proteinExistence type="predicted"/>
<protein>
    <submittedName>
        <fullName evidence="2">Uncharacterized protein</fullName>
    </submittedName>
</protein>
<dbReference type="AlphaFoldDB" id="A0A6J4KIK9"/>
<feature type="compositionally biased region" description="Basic and acidic residues" evidence="1">
    <location>
        <begin position="11"/>
        <end position="25"/>
    </location>
</feature>
<feature type="compositionally biased region" description="Low complexity" evidence="1">
    <location>
        <begin position="86"/>
        <end position="99"/>
    </location>
</feature>
<gene>
    <name evidence="2" type="ORF">AVDCRST_MAG48-1749</name>
</gene>
<feature type="non-terminal residue" evidence="2">
    <location>
        <position position="1"/>
    </location>
</feature>
<sequence length="151" mass="15671">VGGPGAGRRGQRADHRAEPGPEGQRRPHRRTARLGPVDGGREAAAAAAVRSAQPGPGRLQPARRHAGRGRRGRDRRPGRGAGGARAGRPGVAAPGLAGPDGRPGGHPAVRGGDGGGELRAGRGDPRRRPGGPARRRRGPGDRRGRLRRRHR</sequence>
<accession>A0A6J4KIK9</accession>
<dbReference type="EMBL" id="CADCTS010000252">
    <property type="protein sequence ID" value="CAA9306654.1"/>
    <property type="molecule type" value="Genomic_DNA"/>
</dbReference>
<evidence type="ECO:0000313" key="2">
    <source>
        <dbReference type="EMBL" id="CAA9306654.1"/>
    </source>
</evidence>
<feature type="non-terminal residue" evidence="2">
    <location>
        <position position="151"/>
    </location>
</feature>
<feature type="region of interest" description="Disordered" evidence="1">
    <location>
        <begin position="1"/>
        <end position="151"/>
    </location>
</feature>